<feature type="compositionally biased region" description="Polar residues" evidence="3">
    <location>
        <begin position="661"/>
        <end position="670"/>
    </location>
</feature>
<evidence type="ECO:0000259" key="5">
    <source>
        <dbReference type="Pfam" id="PF22972"/>
    </source>
</evidence>
<dbReference type="GO" id="GO:0030289">
    <property type="term" value="C:protein phosphatase 4 complex"/>
    <property type="evidence" value="ECO:0007669"/>
    <property type="project" value="TreeGrafter"/>
</dbReference>
<dbReference type="SUPFAM" id="SSF50729">
    <property type="entry name" value="PH domain-like"/>
    <property type="match status" value="1"/>
</dbReference>
<feature type="domain" description="PP4R3 EVH1-like" evidence="5">
    <location>
        <begin position="10"/>
        <end position="109"/>
    </location>
</feature>
<dbReference type="Proteomes" id="UP000789706">
    <property type="component" value="Unassembled WGS sequence"/>
</dbReference>
<evidence type="ECO:0000259" key="4">
    <source>
        <dbReference type="Pfam" id="PF04802"/>
    </source>
</evidence>
<keyword evidence="2" id="KW-0539">Nucleus</keyword>
<feature type="domain" description="Serine/threonine-protein phosphatase 4 regulatory subunit 3-like central" evidence="4">
    <location>
        <begin position="140"/>
        <end position="196"/>
    </location>
</feature>
<evidence type="ECO:0000256" key="1">
    <source>
        <dbReference type="ARBA" id="ARBA00004123"/>
    </source>
</evidence>
<keyword evidence="7" id="KW-1185">Reference proteome</keyword>
<comment type="subcellular location">
    <subcellularLocation>
        <location evidence="1">Nucleus</location>
    </subcellularLocation>
</comment>
<sequence length="711" mass="81552">MNMEKAIKQRRVKVYQLSRESEWLDKGTGFCSCLCNEAKDDACIIVRSEEDSAVLLLNSRIVKDHEYQKQQETLVVWTEPNGMDLALSFQEPEGCTEIWNFITDVKKHMDGDDKSSPLLDSEMLNMVIKLPEPTLDNLPEIEAIVKSASRSIYEREKLAAFVTQGYIAKLLPLFSTCEDLDARKDLHRLCNIMKGINDPEFPNFKANHREYLADNSKFKEIVKIKDTSIEAKIHETFRLQYLKDVVFARVFDDPTSSIITSLIFFNHTDICQHISQDDEFLTELFNILNNESEDSINKQNVVMFVQQLCSIAKGIHYPHKRELYRHGLFQIFDHSLMDEDVSIRTAAGEILASILDTEASIIRSHIIKQSEENKKTLAETIIERFIQDEDTGVKVQYSEALRLLLDMNAGLSEMGLIVPPESLPLLPKQDDDIDNFLNLFYEKIINLMVAPIMDLQELENDDAALRCLRACIGMKEDFYNRHFVRNNLFDPIIRLLIETEGKNNLLNSSCLELFEFIRRENIKILINNIIEKSGEQLTQINYVETFHLLQRRYEQNKEILIGSDKSPGETNQSQSNSYPTGHEGWSSATVDEEEEVYFNTSDDEDNNNNNVITEENSSKSIGELKKLENDSIDEYRLENIKLNDKKVLGLVDYPDDDDNNENTSQNLTKDNNTSQSSNGTSSKKGGLKILRTSQTLKPKLKKTLEGKNGYT</sequence>
<accession>A0A9N9FSL9</accession>
<comment type="caution">
    <text evidence="6">The sequence shown here is derived from an EMBL/GenBank/DDBJ whole genome shotgun (WGS) entry which is preliminary data.</text>
</comment>
<reference evidence="6" key="1">
    <citation type="submission" date="2021-06" db="EMBL/GenBank/DDBJ databases">
        <authorList>
            <person name="Kallberg Y."/>
            <person name="Tangrot J."/>
            <person name="Rosling A."/>
        </authorList>
    </citation>
    <scope>NUCLEOTIDE SEQUENCE</scope>
    <source>
        <strain evidence="6">AZ414A</strain>
    </source>
</reference>
<dbReference type="InterPro" id="IPR011989">
    <property type="entry name" value="ARM-like"/>
</dbReference>
<dbReference type="Pfam" id="PF22972">
    <property type="entry name" value="EVH1_PP4R3"/>
    <property type="match status" value="1"/>
</dbReference>
<dbReference type="InterPro" id="IPR006887">
    <property type="entry name" value="P4R3-like_central_dom"/>
</dbReference>
<protein>
    <submittedName>
        <fullName evidence="6">352_t:CDS:1</fullName>
    </submittedName>
</protein>
<gene>
    <name evidence="6" type="ORF">DEBURN_LOCUS7281</name>
</gene>
<dbReference type="GO" id="GO:0072542">
    <property type="term" value="F:protein phosphatase activator activity"/>
    <property type="evidence" value="ECO:0007669"/>
    <property type="project" value="TreeGrafter"/>
</dbReference>
<name>A0A9N9FSL9_9GLOM</name>
<evidence type="ECO:0000256" key="3">
    <source>
        <dbReference type="SAM" id="MobiDB-lite"/>
    </source>
</evidence>
<dbReference type="InterPro" id="IPR011993">
    <property type="entry name" value="PH-like_dom_sf"/>
</dbReference>
<dbReference type="PANTHER" id="PTHR23318:SF0">
    <property type="entry name" value="SERINE_THREONINE-PROTEIN PHOSPHATASE 4 REGULATORY SUBUNIT 3"/>
    <property type="match status" value="1"/>
</dbReference>
<dbReference type="AlphaFoldDB" id="A0A9N9FSL9"/>
<feature type="region of interest" description="Disordered" evidence="3">
    <location>
        <begin position="652"/>
        <end position="711"/>
    </location>
</feature>
<dbReference type="OrthoDB" id="27483at2759"/>
<dbReference type="PANTHER" id="PTHR23318">
    <property type="entry name" value="ATP SYNTHASE GAMMA-RELATED"/>
    <property type="match status" value="1"/>
</dbReference>
<dbReference type="InterPro" id="IPR055236">
    <property type="entry name" value="EVH1_PP4R3"/>
</dbReference>
<organism evidence="6 7">
    <name type="scientific">Diversispora eburnea</name>
    <dbReference type="NCBI Taxonomy" id="1213867"/>
    <lineage>
        <taxon>Eukaryota</taxon>
        <taxon>Fungi</taxon>
        <taxon>Fungi incertae sedis</taxon>
        <taxon>Mucoromycota</taxon>
        <taxon>Glomeromycotina</taxon>
        <taxon>Glomeromycetes</taxon>
        <taxon>Diversisporales</taxon>
        <taxon>Diversisporaceae</taxon>
        <taxon>Diversispora</taxon>
    </lineage>
</organism>
<dbReference type="SUPFAM" id="SSF48371">
    <property type="entry name" value="ARM repeat"/>
    <property type="match status" value="1"/>
</dbReference>
<dbReference type="EMBL" id="CAJVPK010000856">
    <property type="protein sequence ID" value="CAG8554708.1"/>
    <property type="molecule type" value="Genomic_DNA"/>
</dbReference>
<dbReference type="InterPro" id="IPR051137">
    <property type="entry name" value="PP4R3-like"/>
</dbReference>
<feature type="region of interest" description="Disordered" evidence="3">
    <location>
        <begin position="561"/>
        <end position="618"/>
    </location>
</feature>
<dbReference type="Gene3D" id="2.30.29.30">
    <property type="entry name" value="Pleckstrin-homology domain (PH domain)/Phosphotyrosine-binding domain (PTB)"/>
    <property type="match status" value="1"/>
</dbReference>
<proteinExistence type="predicted"/>
<dbReference type="GO" id="GO:0005654">
    <property type="term" value="C:nucleoplasm"/>
    <property type="evidence" value="ECO:0007669"/>
    <property type="project" value="TreeGrafter"/>
</dbReference>
<evidence type="ECO:0000313" key="7">
    <source>
        <dbReference type="Proteomes" id="UP000789706"/>
    </source>
</evidence>
<feature type="domain" description="Serine/threonine-protein phosphatase 4 regulatory subunit 3-like central" evidence="4">
    <location>
        <begin position="463"/>
        <end position="555"/>
    </location>
</feature>
<feature type="compositionally biased region" description="Low complexity" evidence="3">
    <location>
        <begin position="671"/>
        <end position="684"/>
    </location>
</feature>
<dbReference type="Pfam" id="PF04802">
    <property type="entry name" value="PP4R3"/>
    <property type="match status" value="3"/>
</dbReference>
<feature type="compositionally biased region" description="Acidic residues" evidence="3">
    <location>
        <begin position="590"/>
        <end position="606"/>
    </location>
</feature>
<feature type="compositionally biased region" description="Polar residues" evidence="3">
    <location>
        <begin position="568"/>
        <end position="579"/>
    </location>
</feature>
<evidence type="ECO:0000313" key="6">
    <source>
        <dbReference type="EMBL" id="CAG8554708.1"/>
    </source>
</evidence>
<dbReference type="InterPro" id="IPR016024">
    <property type="entry name" value="ARM-type_fold"/>
</dbReference>
<dbReference type="Gene3D" id="1.25.10.10">
    <property type="entry name" value="Leucine-rich Repeat Variant"/>
    <property type="match status" value="1"/>
</dbReference>
<dbReference type="GO" id="GO:0006974">
    <property type="term" value="P:DNA damage response"/>
    <property type="evidence" value="ECO:0007669"/>
    <property type="project" value="TreeGrafter"/>
</dbReference>
<feature type="domain" description="Serine/threonine-protein phosphatase 4 regulatory subunit 3-like central" evidence="4">
    <location>
        <begin position="198"/>
        <end position="460"/>
    </location>
</feature>
<evidence type="ECO:0000256" key="2">
    <source>
        <dbReference type="ARBA" id="ARBA00023242"/>
    </source>
</evidence>